<dbReference type="CDD" id="cd05578">
    <property type="entry name" value="STKc_Yank1"/>
    <property type="match status" value="1"/>
</dbReference>
<dbReference type="InterPro" id="IPR011009">
    <property type="entry name" value="Kinase-like_dom_sf"/>
</dbReference>
<keyword evidence="5 6" id="KW-0067">ATP-binding</keyword>
<evidence type="ECO:0000256" key="1">
    <source>
        <dbReference type="ARBA" id="ARBA00022527"/>
    </source>
</evidence>
<sequence>MGNSQGKPVACNDAVNLNHFRLLRVVGKGAFGKVRIVERKDTGLTFALKYIRKEEVVRSESVRNIIRERRMLEHLNHPFLCNLRYSFQDMEYIYIVVDLMNGGDLRFHISRKCFTEEAVRFWMAELACALRYIHSQGIIHRDLKPDNVLLDSEGHVHLADFNVASDFRPGKPLTSKSGTLAYLAPEVYEGGGYYFEVDWWSLGVTFYECIYNKRPFEGRTQEALSESIKKAQPKYYVTNPAVSVPCLRALSALLEKDRSRRIGAIGFESFTSHMFFADIDFDALERKEYAPVFRPSSDKTNFDATYDLEELLLEEAPLEARARRQKPRAELREDATAKEVREDELHRLIETMFMPFDYTLATFQGNAADAIAATTNPEDILPIANTNTTTTTTPTTATSHSRHLSQPDSSARNSPPPNQDRPYHAVSHNYSETLTGHSESADPNDTASAPHPSSPSTRASPSPPPAPMPPAPSFHRPLPPAPRPGGATRKMSKGGGVQMVLEEAGSWSELADHSSTLPAEGLDGAGKGKQANSGMLSFLSRKKGRDRSPKPTEPGVLGKEGARQIIS</sequence>
<dbReference type="HOGENOM" id="CLU_000288_63_43_1"/>
<evidence type="ECO:0000256" key="5">
    <source>
        <dbReference type="ARBA" id="ARBA00022840"/>
    </source>
</evidence>
<keyword evidence="4" id="KW-0418">Kinase</keyword>
<dbReference type="FunFam" id="3.30.200.20:FF:000354">
    <property type="entry name" value="AGC/YANK protein kinase"/>
    <property type="match status" value="1"/>
</dbReference>
<dbReference type="InterPro" id="IPR017441">
    <property type="entry name" value="Protein_kinase_ATP_BS"/>
</dbReference>
<feature type="compositionally biased region" description="Polar residues" evidence="7">
    <location>
        <begin position="404"/>
        <end position="413"/>
    </location>
</feature>
<dbReference type="GO" id="GO:0004703">
    <property type="term" value="F:G protein-coupled receptor kinase activity"/>
    <property type="evidence" value="ECO:0007669"/>
    <property type="project" value="TreeGrafter"/>
</dbReference>
<dbReference type="InterPro" id="IPR000719">
    <property type="entry name" value="Prot_kinase_dom"/>
</dbReference>
<dbReference type="PROSITE" id="PS00108">
    <property type="entry name" value="PROTEIN_KINASE_ST"/>
    <property type="match status" value="1"/>
</dbReference>
<evidence type="ECO:0000256" key="4">
    <source>
        <dbReference type="ARBA" id="ARBA00022777"/>
    </source>
</evidence>
<dbReference type="Gene3D" id="1.10.510.10">
    <property type="entry name" value="Transferase(Phosphotransferase) domain 1"/>
    <property type="match status" value="1"/>
</dbReference>
<dbReference type="Pfam" id="PF00069">
    <property type="entry name" value="Pkinase"/>
    <property type="match status" value="1"/>
</dbReference>
<dbReference type="EMBL" id="KB644415">
    <property type="protein sequence ID" value="EPS33774.1"/>
    <property type="molecule type" value="Genomic_DNA"/>
</dbReference>
<dbReference type="GO" id="GO:0005524">
    <property type="term" value="F:ATP binding"/>
    <property type="evidence" value="ECO:0007669"/>
    <property type="project" value="UniProtKB-UniRule"/>
</dbReference>
<dbReference type="PANTHER" id="PTHR24355">
    <property type="entry name" value="G PROTEIN-COUPLED RECEPTOR KINASE/RIBOSOMAL PROTEIN S6 KINASE"/>
    <property type="match status" value="1"/>
</dbReference>
<feature type="compositionally biased region" description="Low complexity" evidence="7">
    <location>
        <begin position="384"/>
        <end position="398"/>
    </location>
</feature>
<reference evidence="9 10" key="1">
    <citation type="journal article" date="2013" name="PLoS ONE">
        <title>Genomic and secretomic analyses reveal unique features of the lignocellulolytic enzyme system of Penicillium decumbens.</title>
        <authorList>
            <person name="Liu G."/>
            <person name="Zhang L."/>
            <person name="Wei X."/>
            <person name="Zou G."/>
            <person name="Qin Y."/>
            <person name="Ma L."/>
            <person name="Li J."/>
            <person name="Zheng H."/>
            <person name="Wang S."/>
            <person name="Wang C."/>
            <person name="Xun L."/>
            <person name="Zhao G.-P."/>
            <person name="Zhou Z."/>
            <person name="Qu Y."/>
        </authorList>
    </citation>
    <scope>NUCLEOTIDE SEQUENCE [LARGE SCALE GENOMIC DNA]</scope>
    <source>
        <strain evidence="10">114-2 / CGMCC 5302</strain>
    </source>
</reference>
<dbReference type="GO" id="GO:0009966">
    <property type="term" value="P:regulation of signal transduction"/>
    <property type="evidence" value="ECO:0007669"/>
    <property type="project" value="TreeGrafter"/>
</dbReference>
<keyword evidence="3 6" id="KW-0547">Nucleotide-binding</keyword>
<dbReference type="Proteomes" id="UP000019376">
    <property type="component" value="Unassembled WGS sequence"/>
</dbReference>
<proteinExistence type="predicted"/>
<feature type="binding site" evidence="6">
    <location>
        <position position="53"/>
    </location>
    <ligand>
        <name>ATP</name>
        <dbReference type="ChEBI" id="CHEBI:30616"/>
    </ligand>
</feature>
<evidence type="ECO:0000256" key="3">
    <source>
        <dbReference type="ARBA" id="ARBA00022741"/>
    </source>
</evidence>
<feature type="compositionally biased region" description="Pro residues" evidence="7">
    <location>
        <begin position="461"/>
        <end position="483"/>
    </location>
</feature>
<feature type="domain" description="Protein kinase" evidence="8">
    <location>
        <begin position="20"/>
        <end position="276"/>
    </location>
</feature>
<organism evidence="9 10">
    <name type="scientific">Penicillium oxalicum (strain 114-2 / CGMCC 5302)</name>
    <name type="common">Penicillium decumbens</name>
    <dbReference type="NCBI Taxonomy" id="933388"/>
    <lineage>
        <taxon>Eukaryota</taxon>
        <taxon>Fungi</taxon>
        <taxon>Dikarya</taxon>
        <taxon>Ascomycota</taxon>
        <taxon>Pezizomycotina</taxon>
        <taxon>Eurotiomycetes</taxon>
        <taxon>Eurotiomycetidae</taxon>
        <taxon>Eurotiales</taxon>
        <taxon>Aspergillaceae</taxon>
        <taxon>Penicillium</taxon>
    </lineage>
</organism>
<dbReference type="AlphaFoldDB" id="S7ZTM5"/>
<keyword evidence="1" id="KW-0723">Serine/threonine-protein kinase</keyword>
<dbReference type="FunFam" id="1.10.510.10:FF:000469">
    <property type="entry name" value="Serine/threonine-protein kinase 32B"/>
    <property type="match status" value="1"/>
</dbReference>
<gene>
    <name evidence="9" type="ORF">PDE_08736</name>
</gene>
<evidence type="ECO:0000313" key="9">
    <source>
        <dbReference type="EMBL" id="EPS33774.1"/>
    </source>
</evidence>
<dbReference type="PROSITE" id="PS00107">
    <property type="entry name" value="PROTEIN_KINASE_ATP"/>
    <property type="match status" value="1"/>
</dbReference>
<name>S7ZTM5_PENO1</name>
<feature type="compositionally biased region" description="Low complexity" evidence="7">
    <location>
        <begin position="447"/>
        <end position="460"/>
    </location>
</feature>
<evidence type="ECO:0000256" key="6">
    <source>
        <dbReference type="PROSITE-ProRule" id="PRU10141"/>
    </source>
</evidence>
<dbReference type="SUPFAM" id="SSF56112">
    <property type="entry name" value="Protein kinase-like (PK-like)"/>
    <property type="match status" value="1"/>
</dbReference>
<feature type="region of interest" description="Disordered" evidence="7">
    <location>
        <begin position="381"/>
        <end position="567"/>
    </location>
</feature>
<dbReference type="InterPro" id="IPR008271">
    <property type="entry name" value="Ser/Thr_kinase_AS"/>
</dbReference>
<accession>S7ZTM5</accession>
<dbReference type="Gene3D" id="3.30.200.20">
    <property type="entry name" value="Phosphorylase Kinase, domain 1"/>
    <property type="match status" value="1"/>
</dbReference>
<keyword evidence="2" id="KW-0808">Transferase</keyword>
<dbReference type="STRING" id="933388.S7ZTM5"/>
<dbReference type="SMART" id="SM00220">
    <property type="entry name" value="S_TKc"/>
    <property type="match status" value="1"/>
</dbReference>
<protein>
    <recommendedName>
        <fullName evidence="8">Protein kinase domain-containing protein</fullName>
    </recommendedName>
</protein>
<feature type="compositionally biased region" description="Polar residues" evidence="7">
    <location>
        <begin position="428"/>
        <end position="446"/>
    </location>
</feature>
<evidence type="ECO:0000256" key="2">
    <source>
        <dbReference type="ARBA" id="ARBA00022679"/>
    </source>
</evidence>
<dbReference type="PANTHER" id="PTHR24355:SF30">
    <property type="entry name" value="SERINE_THREONINE-PROTEIN KINASE 32B ISOFORM X1"/>
    <property type="match status" value="1"/>
</dbReference>
<evidence type="ECO:0000259" key="8">
    <source>
        <dbReference type="PROSITE" id="PS50011"/>
    </source>
</evidence>
<evidence type="ECO:0000256" key="7">
    <source>
        <dbReference type="SAM" id="MobiDB-lite"/>
    </source>
</evidence>
<dbReference type="OrthoDB" id="354826at2759"/>
<dbReference type="PhylomeDB" id="S7ZTM5"/>
<dbReference type="GO" id="GO:0001664">
    <property type="term" value="F:G protein-coupled receptor binding"/>
    <property type="evidence" value="ECO:0007669"/>
    <property type="project" value="TreeGrafter"/>
</dbReference>
<evidence type="ECO:0000313" key="10">
    <source>
        <dbReference type="Proteomes" id="UP000019376"/>
    </source>
</evidence>
<keyword evidence="10" id="KW-1185">Reference proteome</keyword>
<dbReference type="PROSITE" id="PS50011">
    <property type="entry name" value="PROTEIN_KINASE_DOM"/>
    <property type="match status" value="1"/>
</dbReference>
<dbReference type="eggNOG" id="KOG0598">
    <property type="taxonomic scope" value="Eukaryota"/>
</dbReference>
<dbReference type="GO" id="GO:0007186">
    <property type="term" value="P:G protein-coupled receptor signaling pathway"/>
    <property type="evidence" value="ECO:0007669"/>
    <property type="project" value="TreeGrafter"/>
</dbReference>